<keyword evidence="1" id="KW-1133">Transmembrane helix</keyword>
<keyword evidence="1" id="KW-0472">Membrane</keyword>
<feature type="transmembrane region" description="Helical" evidence="1">
    <location>
        <begin position="60"/>
        <end position="82"/>
    </location>
</feature>
<dbReference type="OrthoDB" id="3935074at2759"/>
<name>A0A517L1C7_9PEZI</name>
<dbReference type="AlphaFoldDB" id="A0A517L1C7"/>
<dbReference type="Proteomes" id="UP000316270">
    <property type="component" value="Chromosome 3"/>
</dbReference>
<sequence>MVCTARARSDLYQIDATWNIKFKIRIIQNTVCGLSIGAAAFTLSHSSNFVPAGWKGTGAVAYYLPIVILTIIFNAINIMWLGKNRCPLPTKPNAVVHTILALACLILGVVCTTLVAGARGQLFNDPYDLRTYGSHEVMAANGTVIRVSSQNVASCPAFSDCAAQQHWLDRAYLRSGIAIGGCVLVDLAL</sequence>
<accession>A0A517L1C7</accession>
<protein>
    <submittedName>
        <fullName evidence="2">Uncharacterized protein</fullName>
    </submittedName>
</protein>
<evidence type="ECO:0000256" key="1">
    <source>
        <dbReference type="SAM" id="Phobius"/>
    </source>
</evidence>
<reference evidence="2 3" key="1">
    <citation type="submission" date="2019-07" db="EMBL/GenBank/DDBJ databases">
        <title>Finished genome of Venturia effusa.</title>
        <authorList>
            <person name="Young C.A."/>
            <person name="Cox M.P."/>
            <person name="Ganley A.R.D."/>
            <person name="David W.J."/>
        </authorList>
    </citation>
    <scope>NUCLEOTIDE SEQUENCE [LARGE SCALE GENOMIC DNA]</scope>
    <source>
        <strain evidence="3">albino</strain>
    </source>
</reference>
<gene>
    <name evidence="2" type="ORF">FKW77_005451</name>
</gene>
<evidence type="ECO:0000313" key="2">
    <source>
        <dbReference type="EMBL" id="QDS69437.1"/>
    </source>
</evidence>
<dbReference type="EMBL" id="CP042187">
    <property type="protein sequence ID" value="QDS69437.1"/>
    <property type="molecule type" value="Genomic_DNA"/>
</dbReference>
<proteinExistence type="predicted"/>
<organism evidence="2 3">
    <name type="scientific">Venturia effusa</name>
    <dbReference type="NCBI Taxonomy" id="50376"/>
    <lineage>
        <taxon>Eukaryota</taxon>
        <taxon>Fungi</taxon>
        <taxon>Dikarya</taxon>
        <taxon>Ascomycota</taxon>
        <taxon>Pezizomycotina</taxon>
        <taxon>Dothideomycetes</taxon>
        <taxon>Pleosporomycetidae</taxon>
        <taxon>Venturiales</taxon>
        <taxon>Venturiaceae</taxon>
        <taxon>Venturia</taxon>
    </lineage>
</organism>
<feature type="transmembrane region" description="Helical" evidence="1">
    <location>
        <begin position="94"/>
        <end position="116"/>
    </location>
</feature>
<keyword evidence="1" id="KW-0812">Transmembrane</keyword>
<keyword evidence="3" id="KW-1185">Reference proteome</keyword>
<feature type="transmembrane region" description="Helical" evidence="1">
    <location>
        <begin position="31"/>
        <end position="54"/>
    </location>
</feature>
<evidence type="ECO:0000313" key="3">
    <source>
        <dbReference type="Proteomes" id="UP000316270"/>
    </source>
</evidence>